<reference evidence="2 3" key="1">
    <citation type="submission" date="2020-02" db="EMBL/GenBank/DDBJ databases">
        <title>Identification and distribution of gene clusters putatively required for synthesis of sphingolipid metabolism inhibitors in phylogenetically diverse species of the filamentous fungus Fusarium.</title>
        <authorList>
            <person name="Kim H.-S."/>
            <person name="Busman M."/>
            <person name="Brown D.W."/>
            <person name="Divon H."/>
            <person name="Uhlig S."/>
            <person name="Proctor R.H."/>
        </authorList>
    </citation>
    <scope>NUCLEOTIDE SEQUENCE [LARGE SCALE GENOMIC DNA]</scope>
    <source>
        <strain evidence="2 3">NRRL 2903</strain>
    </source>
</reference>
<gene>
    <name evidence="2" type="ORF">FAUST_284</name>
</gene>
<dbReference type="EMBL" id="JAAMOD010000005">
    <property type="protein sequence ID" value="KAF5248621.1"/>
    <property type="molecule type" value="Genomic_DNA"/>
</dbReference>
<sequence length="155" mass="17313">MEGIETTQAVVAMDLSDPDIELCTESIEHDSPTKSTKSTKSSEPFALPAPEPSASSPTIEADDEQDTISKIIEVKKTKPTLHVRENLSYWKCNQTLHDGSTCSSYNVMEFKQCKDCKSRRGVGDDGTDAYGTKVAKIFFVDNKNGDEYWQYLMEE</sequence>
<feature type="region of interest" description="Disordered" evidence="1">
    <location>
        <begin position="22"/>
        <end position="63"/>
    </location>
</feature>
<organism evidence="2 3">
    <name type="scientific">Fusarium austroamericanum</name>
    <dbReference type="NCBI Taxonomy" id="282268"/>
    <lineage>
        <taxon>Eukaryota</taxon>
        <taxon>Fungi</taxon>
        <taxon>Dikarya</taxon>
        <taxon>Ascomycota</taxon>
        <taxon>Pezizomycotina</taxon>
        <taxon>Sordariomycetes</taxon>
        <taxon>Hypocreomycetidae</taxon>
        <taxon>Hypocreales</taxon>
        <taxon>Nectriaceae</taxon>
        <taxon>Fusarium</taxon>
    </lineage>
</organism>
<comment type="caution">
    <text evidence="2">The sequence shown here is derived from an EMBL/GenBank/DDBJ whole genome shotgun (WGS) entry which is preliminary data.</text>
</comment>
<evidence type="ECO:0000313" key="2">
    <source>
        <dbReference type="EMBL" id="KAF5248621.1"/>
    </source>
</evidence>
<protein>
    <submittedName>
        <fullName evidence="2">Uncharacterized protein</fullName>
    </submittedName>
</protein>
<keyword evidence="3" id="KW-1185">Reference proteome</keyword>
<name>A0AAN6CBJ3_FUSAU</name>
<dbReference type="Proteomes" id="UP000537989">
    <property type="component" value="Unassembled WGS sequence"/>
</dbReference>
<feature type="compositionally biased region" description="Low complexity" evidence="1">
    <location>
        <begin position="33"/>
        <end position="57"/>
    </location>
</feature>
<accession>A0AAN6CBJ3</accession>
<evidence type="ECO:0000313" key="3">
    <source>
        <dbReference type="Proteomes" id="UP000537989"/>
    </source>
</evidence>
<dbReference type="AlphaFoldDB" id="A0AAN6CBJ3"/>
<proteinExistence type="predicted"/>
<evidence type="ECO:0000256" key="1">
    <source>
        <dbReference type="SAM" id="MobiDB-lite"/>
    </source>
</evidence>